<evidence type="ECO:0000256" key="6">
    <source>
        <dbReference type="RuleBase" id="RU004379"/>
    </source>
</evidence>
<keyword evidence="4 6" id="KW-1133">Transmembrane helix</keyword>
<keyword evidence="5 6" id="KW-0472">Membrane</keyword>
<evidence type="ECO:0000256" key="1">
    <source>
        <dbReference type="ARBA" id="ARBA00004141"/>
    </source>
</evidence>
<dbReference type="EMBL" id="FXTU01000012">
    <property type="protein sequence ID" value="SMP34927.1"/>
    <property type="molecule type" value="Genomic_DNA"/>
</dbReference>
<keyword evidence="3 6" id="KW-0812">Transmembrane</keyword>
<feature type="transmembrane region" description="Helical" evidence="6">
    <location>
        <begin position="25"/>
        <end position="44"/>
    </location>
</feature>
<feature type="transmembrane region" description="Helical" evidence="6">
    <location>
        <begin position="59"/>
        <end position="78"/>
    </location>
</feature>
<comment type="similarity">
    <text evidence="2 6">Belongs to the BI1 family.</text>
</comment>
<keyword evidence="8" id="KW-1185">Reference proteome</keyword>
<evidence type="ECO:0000256" key="3">
    <source>
        <dbReference type="ARBA" id="ARBA00022692"/>
    </source>
</evidence>
<protein>
    <recommendedName>
        <fullName evidence="9">BAX inhibitor (BI)-1/YccA family protein</fullName>
    </recommendedName>
</protein>
<dbReference type="Pfam" id="PF01027">
    <property type="entry name" value="Bax1-I"/>
    <property type="match status" value="1"/>
</dbReference>
<accession>A0AA45WSB8</accession>
<dbReference type="RefSeq" id="WP_189318951.1">
    <property type="nucleotide sequence ID" value="NZ_FXTU01000012.1"/>
</dbReference>
<dbReference type="InterPro" id="IPR006214">
    <property type="entry name" value="Bax_inhibitor_1-related"/>
</dbReference>
<feature type="transmembrane region" description="Helical" evidence="6">
    <location>
        <begin position="113"/>
        <end position="134"/>
    </location>
</feature>
<sequence>MNQTQFNNGAGSAVASRTNTMLPRVFLLMFMGLTMTAIIAYVLGTNQDVVQSLLQNSGIFWGIWVVQLVLVIGLSALIHRIPAFVANIAFFVYAAVTGVSFSVLMVFFSLDSIAGAFFIAAGMFGISALVGYTTKMDLSKIGFLALMLVLGLILASLVNIFFLKSSMIELIISYAMVILFTIVTAFDMQTIKHMSEMDMDEENVNKYAIYGALMLYIDFIMIFRNLLTILNDD</sequence>
<comment type="caution">
    <text evidence="7">The sequence shown here is derived from an EMBL/GenBank/DDBJ whole genome shotgun (WGS) entry which is preliminary data.</text>
</comment>
<feature type="transmembrane region" description="Helical" evidence="6">
    <location>
        <begin position="168"/>
        <end position="186"/>
    </location>
</feature>
<evidence type="ECO:0000256" key="5">
    <source>
        <dbReference type="ARBA" id="ARBA00023136"/>
    </source>
</evidence>
<comment type="subcellular location">
    <subcellularLocation>
        <location evidence="1">Membrane</location>
        <topology evidence="1">Multi-pass membrane protein</topology>
    </subcellularLocation>
</comment>
<evidence type="ECO:0000313" key="8">
    <source>
        <dbReference type="Proteomes" id="UP001157946"/>
    </source>
</evidence>
<proteinExistence type="inferred from homology"/>
<dbReference type="CDD" id="cd10432">
    <property type="entry name" value="BI-1-like_bacterial"/>
    <property type="match status" value="1"/>
</dbReference>
<organism evidence="7 8">
    <name type="scientific">Laceyella tengchongensis</name>
    <dbReference type="NCBI Taxonomy" id="574699"/>
    <lineage>
        <taxon>Bacteria</taxon>
        <taxon>Bacillati</taxon>
        <taxon>Bacillota</taxon>
        <taxon>Bacilli</taxon>
        <taxon>Bacillales</taxon>
        <taxon>Thermoactinomycetaceae</taxon>
        <taxon>Laceyella</taxon>
    </lineage>
</organism>
<dbReference type="GO" id="GO:0005886">
    <property type="term" value="C:plasma membrane"/>
    <property type="evidence" value="ECO:0007669"/>
    <property type="project" value="TreeGrafter"/>
</dbReference>
<dbReference type="PANTHER" id="PTHR23291:SF50">
    <property type="entry name" value="PROTEIN LIFEGUARD 4"/>
    <property type="match status" value="1"/>
</dbReference>
<feature type="transmembrane region" description="Helical" evidence="6">
    <location>
        <begin position="85"/>
        <end position="107"/>
    </location>
</feature>
<feature type="transmembrane region" description="Helical" evidence="6">
    <location>
        <begin position="141"/>
        <end position="162"/>
    </location>
</feature>
<evidence type="ECO:0000256" key="2">
    <source>
        <dbReference type="ARBA" id="ARBA00010350"/>
    </source>
</evidence>
<reference evidence="7" key="1">
    <citation type="submission" date="2017-05" db="EMBL/GenBank/DDBJ databases">
        <authorList>
            <person name="Varghese N."/>
            <person name="Submissions S."/>
        </authorList>
    </citation>
    <scope>NUCLEOTIDE SEQUENCE</scope>
    <source>
        <strain evidence="7">DSM 45262</strain>
    </source>
</reference>
<dbReference type="Proteomes" id="UP001157946">
    <property type="component" value="Unassembled WGS sequence"/>
</dbReference>
<feature type="transmembrane region" description="Helical" evidence="6">
    <location>
        <begin position="207"/>
        <end position="227"/>
    </location>
</feature>
<name>A0AA45WSB8_9BACL</name>
<dbReference type="AlphaFoldDB" id="A0AA45WSB8"/>
<evidence type="ECO:0000313" key="7">
    <source>
        <dbReference type="EMBL" id="SMP34927.1"/>
    </source>
</evidence>
<dbReference type="PANTHER" id="PTHR23291">
    <property type="entry name" value="BAX INHIBITOR-RELATED"/>
    <property type="match status" value="1"/>
</dbReference>
<evidence type="ECO:0000256" key="4">
    <source>
        <dbReference type="ARBA" id="ARBA00022989"/>
    </source>
</evidence>
<evidence type="ECO:0008006" key="9">
    <source>
        <dbReference type="Google" id="ProtNLM"/>
    </source>
</evidence>
<gene>
    <name evidence="7" type="ORF">SAMN06265361_11243</name>
</gene>